<evidence type="ECO:0000313" key="2">
    <source>
        <dbReference type="Proteomes" id="UP001632037"/>
    </source>
</evidence>
<evidence type="ECO:0000313" key="1">
    <source>
        <dbReference type="EMBL" id="KAL3657727.1"/>
    </source>
</evidence>
<keyword evidence="2" id="KW-1185">Reference proteome</keyword>
<gene>
    <name evidence="1" type="ORF">V7S43_017299</name>
</gene>
<sequence>MTHGLVFRDPILRESPFAGFASHTPVFFGWIQVHYDWIALVLAMSAGGGW</sequence>
<dbReference type="AlphaFoldDB" id="A0ABD3EVL3"/>
<accession>A0ABD3EVL3</accession>
<reference evidence="1 2" key="1">
    <citation type="submission" date="2024-09" db="EMBL/GenBank/DDBJ databases">
        <title>Genome sequencing and assembly of Phytophthora oleae, isolate VK10A, causative agent of rot of olive drupes.</title>
        <authorList>
            <person name="Conti Taguali S."/>
            <person name="Riolo M."/>
            <person name="La Spada F."/>
            <person name="Cacciola S.O."/>
            <person name="Dionisio G."/>
        </authorList>
    </citation>
    <scope>NUCLEOTIDE SEQUENCE [LARGE SCALE GENOMIC DNA]</scope>
    <source>
        <strain evidence="1 2">VK10A</strain>
    </source>
</reference>
<dbReference type="EMBL" id="JBIMZQ010000061">
    <property type="protein sequence ID" value="KAL3657727.1"/>
    <property type="molecule type" value="Genomic_DNA"/>
</dbReference>
<dbReference type="Proteomes" id="UP001632037">
    <property type="component" value="Unassembled WGS sequence"/>
</dbReference>
<proteinExistence type="predicted"/>
<organism evidence="1 2">
    <name type="scientific">Phytophthora oleae</name>
    <dbReference type="NCBI Taxonomy" id="2107226"/>
    <lineage>
        <taxon>Eukaryota</taxon>
        <taxon>Sar</taxon>
        <taxon>Stramenopiles</taxon>
        <taxon>Oomycota</taxon>
        <taxon>Peronosporomycetes</taxon>
        <taxon>Peronosporales</taxon>
        <taxon>Peronosporaceae</taxon>
        <taxon>Phytophthora</taxon>
    </lineage>
</organism>
<protein>
    <submittedName>
        <fullName evidence="1">Uncharacterized protein</fullName>
    </submittedName>
</protein>
<name>A0ABD3EVL3_9STRA</name>
<comment type="caution">
    <text evidence="1">The sequence shown here is derived from an EMBL/GenBank/DDBJ whole genome shotgun (WGS) entry which is preliminary data.</text>
</comment>